<reference evidence="2" key="1">
    <citation type="submission" date="2023-04" db="EMBL/GenBank/DDBJ databases">
        <title>Characterization and genome study of newly isolated Alicyclobacillus-specific phaga.</title>
        <authorList>
            <person name="Shymialevich D."/>
            <person name="Wojcicki M."/>
            <person name="Srednicka P."/>
            <person name="Swider O."/>
        </authorList>
    </citation>
    <scope>NUCLEOTIDE SEQUENCE</scope>
</reference>
<dbReference type="InterPro" id="IPR003141">
    <property type="entry name" value="Pol/His_phosphatase_N"/>
</dbReference>
<dbReference type="InterPro" id="IPR004805">
    <property type="entry name" value="DnaE2/DnaE/PolC"/>
</dbReference>
<dbReference type="GO" id="GO:0006260">
    <property type="term" value="P:DNA replication"/>
    <property type="evidence" value="ECO:0007669"/>
    <property type="project" value="InterPro"/>
</dbReference>
<protein>
    <recommendedName>
        <fullName evidence="1">Polymerase/histidinol phosphatase N-terminal domain-containing protein</fullName>
    </recommendedName>
</protein>
<dbReference type="Gene3D" id="3.20.20.140">
    <property type="entry name" value="Metal-dependent hydrolases"/>
    <property type="match status" value="1"/>
</dbReference>
<organism evidence="2">
    <name type="scientific">Alicyclobacillus phage KKP_3916</name>
    <dbReference type="NCBI Taxonomy" id="3040651"/>
    <lineage>
        <taxon>Viruses</taxon>
        <taxon>Duplodnaviria</taxon>
        <taxon>Heunggongvirae</taxon>
        <taxon>Uroviricota</taxon>
        <taxon>Caudoviricetes</taxon>
    </lineage>
</organism>
<dbReference type="InterPro" id="IPR016195">
    <property type="entry name" value="Pol/histidinol_Pase-like"/>
</dbReference>
<evidence type="ECO:0000313" key="2">
    <source>
        <dbReference type="EMBL" id="WJJ55302.1"/>
    </source>
</evidence>
<dbReference type="SMART" id="SM00481">
    <property type="entry name" value="POLIIIAc"/>
    <property type="match status" value="1"/>
</dbReference>
<dbReference type="GO" id="GO:0008408">
    <property type="term" value="F:3'-5' exonuclease activity"/>
    <property type="evidence" value="ECO:0007669"/>
    <property type="project" value="InterPro"/>
</dbReference>
<dbReference type="Pfam" id="PF07733">
    <property type="entry name" value="DNA_pol3_alpha"/>
    <property type="match status" value="1"/>
</dbReference>
<name>A0AAT9V7J7_9CAUD</name>
<feature type="domain" description="Polymerase/histidinol phosphatase N-terminal" evidence="1">
    <location>
        <begin position="15"/>
        <end position="80"/>
    </location>
</feature>
<accession>A0AAT9V7J7</accession>
<dbReference type="InterPro" id="IPR004013">
    <property type="entry name" value="PHP_dom"/>
</dbReference>
<proteinExistence type="predicted"/>
<dbReference type="PANTHER" id="PTHR32294">
    <property type="entry name" value="DNA POLYMERASE III SUBUNIT ALPHA"/>
    <property type="match status" value="1"/>
</dbReference>
<sequence>MSIATNVVMRRFSSLHNHTFYSILDAVMSPAELVQQAYDLGYKAVAVTEHGNMHSFVEAFKKANELGIKLIVGMEAYEVDDMDYKKPDQKRFHLILLAKNETGLKNLFKIATEGHVRGFYVKPRIDLKLLKKYSEGIICMSSCLGGRINRIMTDALGVPQIATEEQIAEAKRWIAKYKSIFGDDYYLEMQSHNTDEQFVANQNLYKLARETNTEYTITFDTHIRDGSDIQKDVHSKFLLIGQDREAGEIYEGCWQQTMDEVHATMDKHIGYDAVEHGIEVTDVIADKCNVEIKLHQDLMPHIKIPKKFKSDVEYLKYLVNQGWKWRGLNVLSKEANFEYKVRLRNELEVIEYLDYVGYFIMLHQLYAKFRERKIPLGYGRGSAGGSLMLYLLGVTEVDSIKWELDFARFANKGRKGSVADCA</sequence>
<dbReference type="SUPFAM" id="SSF89550">
    <property type="entry name" value="PHP domain-like"/>
    <property type="match status" value="1"/>
</dbReference>
<gene>
    <name evidence="2" type="ORF">QB910_000058</name>
</gene>
<dbReference type="Pfam" id="PF02811">
    <property type="entry name" value="PHP"/>
    <property type="match status" value="1"/>
</dbReference>
<evidence type="ECO:0000259" key="1">
    <source>
        <dbReference type="SMART" id="SM00481"/>
    </source>
</evidence>
<dbReference type="InterPro" id="IPR011708">
    <property type="entry name" value="DNA_pol3_alpha_NTPase_dom"/>
</dbReference>
<dbReference type="EMBL" id="OQ846916">
    <property type="protein sequence ID" value="WJJ55302.1"/>
    <property type="molecule type" value="Genomic_DNA"/>
</dbReference>